<gene>
    <name evidence="1" type="ORF">CDL12_00423</name>
</gene>
<dbReference type="EMBL" id="NKXS01000043">
    <property type="protein sequence ID" value="PIN26817.1"/>
    <property type="molecule type" value="Genomic_DNA"/>
</dbReference>
<reference evidence="2" key="1">
    <citation type="journal article" date="2018" name="Gigascience">
        <title>Genome assembly of the Pink Ipe (Handroanthus impetiginosus, Bignoniaceae), a highly valued, ecologically keystone Neotropical timber forest tree.</title>
        <authorList>
            <person name="Silva-Junior O.B."/>
            <person name="Grattapaglia D."/>
            <person name="Novaes E."/>
            <person name="Collevatti R.G."/>
        </authorList>
    </citation>
    <scope>NUCLEOTIDE SEQUENCE [LARGE SCALE GENOMIC DNA]</scope>
    <source>
        <strain evidence="2">cv. UFG-1</strain>
    </source>
</reference>
<proteinExistence type="predicted"/>
<dbReference type="AlphaFoldDB" id="A0A2G9IAP5"/>
<name>A0A2G9IAP5_9LAMI</name>
<evidence type="ECO:0000313" key="1">
    <source>
        <dbReference type="EMBL" id="PIN26817.1"/>
    </source>
</evidence>
<protein>
    <submittedName>
        <fullName evidence="1">Uncharacterized protein</fullName>
    </submittedName>
</protein>
<keyword evidence="2" id="KW-1185">Reference proteome</keyword>
<comment type="caution">
    <text evidence="1">The sequence shown here is derived from an EMBL/GenBank/DDBJ whole genome shotgun (WGS) entry which is preliminary data.</text>
</comment>
<sequence>MVLFVIVKGGSGCHLNEFHPIVSSLSAVNISSNLFPSSVITHHSCLVLSVLYSREGIFKVWF</sequence>
<organism evidence="1 2">
    <name type="scientific">Handroanthus impetiginosus</name>
    <dbReference type="NCBI Taxonomy" id="429701"/>
    <lineage>
        <taxon>Eukaryota</taxon>
        <taxon>Viridiplantae</taxon>
        <taxon>Streptophyta</taxon>
        <taxon>Embryophyta</taxon>
        <taxon>Tracheophyta</taxon>
        <taxon>Spermatophyta</taxon>
        <taxon>Magnoliopsida</taxon>
        <taxon>eudicotyledons</taxon>
        <taxon>Gunneridae</taxon>
        <taxon>Pentapetalae</taxon>
        <taxon>asterids</taxon>
        <taxon>lamiids</taxon>
        <taxon>Lamiales</taxon>
        <taxon>Bignoniaceae</taxon>
        <taxon>Crescentiina</taxon>
        <taxon>Tabebuia alliance</taxon>
        <taxon>Handroanthus</taxon>
    </lineage>
</organism>
<evidence type="ECO:0000313" key="2">
    <source>
        <dbReference type="Proteomes" id="UP000231279"/>
    </source>
</evidence>
<dbReference type="Proteomes" id="UP000231279">
    <property type="component" value="Unassembled WGS sequence"/>
</dbReference>
<accession>A0A2G9IAP5</accession>